<dbReference type="GO" id="GO:0008955">
    <property type="term" value="F:peptidoglycan glycosyltransferase activity"/>
    <property type="evidence" value="ECO:0007669"/>
    <property type="project" value="TreeGrafter"/>
</dbReference>
<sequence>MRSTQQLPFRAPWFVEQLLAQRSDSGRDNTWLRTSLDLGLQRVLMRQVQLFAQQRRQQGIDNAAALLVDTRDMGIKAMVGSADYFSRSIDGQVNGTDAKRSPGSALKPFIYGLAFDQGEITPATVLRDVPTAFGAYAPENFDGRFLGPVY</sequence>
<dbReference type="InterPro" id="IPR012338">
    <property type="entry name" value="Beta-lactam/transpept-like"/>
</dbReference>
<dbReference type="Gene3D" id="3.40.710.10">
    <property type="entry name" value="DD-peptidase/beta-lactamase superfamily"/>
    <property type="match status" value="1"/>
</dbReference>
<dbReference type="InterPro" id="IPR050396">
    <property type="entry name" value="Glycosyltr_51/Transpeptidase"/>
</dbReference>
<reference evidence="4" key="1">
    <citation type="submission" date="2013-08" db="EMBL/GenBank/DDBJ databases">
        <authorList>
            <person name="Mendez C."/>
            <person name="Richter M."/>
            <person name="Ferrer M."/>
            <person name="Sanchez J."/>
        </authorList>
    </citation>
    <scope>NUCLEOTIDE SEQUENCE</scope>
</reference>
<dbReference type="PANTHER" id="PTHR32282">
    <property type="entry name" value="BINDING PROTEIN TRANSPEPTIDASE, PUTATIVE-RELATED"/>
    <property type="match status" value="1"/>
</dbReference>
<evidence type="ECO:0000256" key="2">
    <source>
        <dbReference type="ARBA" id="ARBA00022679"/>
    </source>
</evidence>
<accession>T1BAR4</accession>
<organism evidence="4">
    <name type="scientific">mine drainage metagenome</name>
    <dbReference type="NCBI Taxonomy" id="410659"/>
    <lineage>
        <taxon>unclassified sequences</taxon>
        <taxon>metagenomes</taxon>
        <taxon>ecological metagenomes</taxon>
    </lineage>
</organism>
<reference evidence="4" key="2">
    <citation type="journal article" date="2014" name="ISME J.">
        <title>Microbial stratification in low pH oxic and suboxic macroscopic growths along an acid mine drainage.</title>
        <authorList>
            <person name="Mendez-Garcia C."/>
            <person name="Mesa V."/>
            <person name="Sprenger R.R."/>
            <person name="Richter M."/>
            <person name="Diez M.S."/>
            <person name="Solano J."/>
            <person name="Bargiela R."/>
            <person name="Golyshina O.V."/>
            <person name="Manteca A."/>
            <person name="Ramos J.L."/>
            <person name="Gallego J.R."/>
            <person name="Llorente I."/>
            <person name="Martins Dos Santos V.A."/>
            <person name="Jensen O.N."/>
            <person name="Pelaez A.I."/>
            <person name="Sanchez J."/>
            <person name="Ferrer M."/>
        </authorList>
    </citation>
    <scope>NUCLEOTIDE SEQUENCE</scope>
</reference>
<dbReference type="SUPFAM" id="SSF56601">
    <property type="entry name" value="beta-lactamase/transpeptidase-like"/>
    <property type="match status" value="1"/>
</dbReference>
<protein>
    <submittedName>
        <fullName evidence="4">Penicillin-binding protein 1C</fullName>
    </submittedName>
</protein>
<dbReference type="Pfam" id="PF00905">
    <property type="entry name" value="Transpeptidase"/>
    <property type="match status" value="1"/>
</dbReference>
<proteinExistence type="predicted"/>
<evidence type="ECO:0000256" key="1">
    <source>
        <dbReference type="ARBA" id="ARBA00022676"/>
    </source>
</evidence>
<feature type="domain" description="Penicillin-binding protein transpeptidase" evidence="3">
    <location>
        <begin position="64"/>
        <end position="132"/>
    </location>
</feature>
<evidence type="ECO:0000259" key="3">
    <source>
        <dbReference type="Pfam" id="PF00905"/>
    </source>
</evidence>
<name>T1BAR4_9ZZZZ</name>
<dbReference type="GO" id="GO:0009252">
    <property type="term" value="P:peptidoglycan biosynthetic process"/>
    <property type="evidence" value="ECO:0007669"/>
    <property type="project" value="TreeGrafter"/>
</dbReference>
<dbReference type="GO" id="GO:0030288">
    <property type="term" value="C:outer membrane-bounded periplasmic space"/>
    <property type="evidence" value="ECO:0007669"/>
    <property type="project" value="TreeGrafter"/>
</dbReference>
<gene>
    <name evidence="4" type="ORF">B1B_06091</name>
</gene>
<dbReference type="EMBL" id="AUZY01003880">
    <property type="protein sequence ID" value="EQD66962.1"/>
    <property type="molecule type" value="Genomic_DNA"/>
</dbReference>
<evidence type="ECO:0000313" key="4">
    <source>
        <dbReference type="EMBL" id="EQD66962.1"/>
    </source>
</evidence>
<dbReference type="PANTHER" id="PTHR32282:SF15">
    <property type="entry name" value="PENICILLIN-BINDING PROTEIN 1C"/>
    <property type="match status" value="1"/>
</dbReference>
<keyword evidence="1" id="KW-0328">Glycosyltransferase</keyword>
<keyword evidence="2" id="KW-0808">Transferase</keyword>
<feature type="non-terminal residue" evidence="4">
    <location>
        <position position="150"/>
    </location>
</feature>
<dbReference type="GO" id="GO:0008658">
    <property type="term" value="F:penicillin binding"/>
    <property type="evidence" value="ECO:0007669"/>
    <property type="project" value="InterPro"/>
</dbReference>
<comment type="caution">
    <text evidence="4">The sequence shown here is derived from an EMBL/GenBank/DDBJ whole genome shotgun (WGS) entry which is preliminary data.</text>
</comment>
<dbReference type="AlphaFoldDB" id="T1BAR4"/>
<dbReference type="InterPro" id="IPR001460">
    <property type="entry name" value="PCN-bd_Tpept"/>
</dbReference>